<sequence>MAWKRDGGPGVCARDGSNGALRAYRAGELTAGARPSDRQVRCREAALTV</sequence>
<dbReference type="AlphaFoldDB" id="A0A919EY23"/>
<gene>
    <name evidence="1" type="ORF">GCM10018980_44790</name>
</gene>
<keyword evidence="2" id="KW-1185">Reference proteome</keyword>
<evidence type="ECO:0000313" key="2">
    <source>
        <dbReference type="Proteomes" id="UP000619355"/>
    </source>
</evidence>
<name>A0A919EY23_9ACTN</name>
<accession>A0A919EY23</accession>
<evidence type="ECO:0000313" key="1">
    <source>
        <dbReference type="EMBL" id="GHG57990.1"/>
    </source>
</evidence>
<reference evidence="2" key="1">
    <citation type="journal article" date="2019" name="Int. J. Syst. Evol. Microbiol.">
        <title>The Global Catalogue of Microorganisms (GCM) 10K type strain sequencing project: providing services to taxonomists for standard genome sequencing and annotation.</title>
        <authorList>
            <consortium name="The Broad Institute Genomics Platform"/>
            <consortium name="The Broad Institute Genome Sequencing Center for Infectious Disease"/>
            <person name="Wu L."/>
            <person name="Ma J."/>
        </authorList>
    </citation>
    <scope>NUCLEOTIDE SEQUENCE [LARGE SCALE GENOMIC DNA]</scope>
    <source>
        <strain evidence="2">JCM 4253</strain>
    </source>
</reference>
<comment type="caution">
    <text evidence="1">The sequence shown here is derived from an EMBL/GenBank/DDBJ whole genome shotgun (WGS) entry which is preliminary data.</text>
</comment>
<dbReference type="Proteomes" id="UP000619355">
    <property type="component" value="Unassembled WGS sequence"/>
</dbReference>
<dbReference type="EMBL" id="BNBF01000014">
    <property type="protein sequence ID" value="GHG57990.1"/>
    <property type="molecule type" value="Genomic_DNA"/>
</dbReference>
<organism evidence="1 2">
    <name type="scientific">Streptomyces capoamus</name>
    <dbReference type="NCBI Taxonomy" id="68183"/>
    <lineage>
        <taxon>Bacteria</taxon>
        <taxon>Bacillati</taxon>
        <taxon>Actinomycetota</taxon>
        <taxon>Actinomycetes</taxon>
        <taxon>Kitasatosporales</taxon>
        <taxon>Streptomycetaceae</taxon>
        <taxon>Streptomyces</taxon>
    </lineage>
</organism>
<proteinExistence type="predicted"/>
<protein>
    <submittedName>
        <fullName evidence="1">Uncharacterized protein</fullName>
    </submittedName>
</protein>